<dbReference type="AlphaFoldDB" id="A0A2I0HFG4"/>
<comment type="caution">
    <text evidence="1">The sequence shown here is derived from an EMBL/GenBank/DDBJ whole genome shotgun (WGS) entry which is preliminary data.</text>
</comment>
<reference evidence="1 2" key="1">
    <citation type="submission" date="2017-11" db="EMBL/GenBank/DDBJ databases">
        <title>De-novo sequencing of pomegranate (Punica granatum L.) genome.</title>
        <authorList>
            <person name="Akparov Z."/>
            <person name="Amiraslanov A."/>
            <person name="Hajiyeva S."/>
            <person name="Abbasov M."/>
            <person name="Kaur K."/>
            <person name="Hamwieh A."/>
            <person name="Solovyev V."/>
            <person name="Salamov A."/>
            <person name="Braich B."/>
            <person name="Kosarev P."/>
            <person name="Mahmoud A."/>
            <person name="Hajiyev E."/>
            <person name="Babayeva S."/>
            <person name="Izzatullayeva V."/>
            <person name="Mammadov A."/>
            <person name="Mammadov A."/>
            <person name="Sharifova S."/>
            <person name="Ojaghi J."/>
            <person name="Eynullazada K."/>
            <person name="Bayramov B."/>
            <person name="Abdulazimova A."/>
            <person name="Shahmuradov I."/>
        </authorList>
    </citation>
    <scope>NUCLEOTIDE SEQUENCE [LARGE SCALE GENOMIC DNA]</scope>
    <source>
        <strain evidence="2">cv. AG2017</strain>
        <tissue evidence="1">Leaf</tissue>
    </source>
</reference>
<gene>
    <name evidence="1" type="ORF">CRG98_049184</name>
</gene>
<sequence length="54" mass="5694">MHVRGAKCTGRAAGVHGRRASARGAQLACAGARLCTRMDVREARRRAGALLCES</sequence>
<evidence type="ECO:0000313" key="1">
    <source>
        <dbReference type="EMBL" id="PKI26127.1"/>
    </source>
</evidence>
<keyword evidence="2" id="KW-1185">Reference proteome</keyword>
<proteinExistence type="predicted"/>
<name>A0A2I0HFG4_PUNGR</name>
<protein>
    <submittedName>
        <fullName evidence="1">Uncharacterized protein</fullName>
    </submittedName>
</protein>
<evidence type="ECO:0000313" key="2">
    <source>
        <dbReference type="Proteomes" id="UP000233551"/>
    </source>
</evidence>
<organism evidence="1 2">
    <name type="scientific">Punica granatum</name>
    <name type="common">Pomegranate</name>
    <dbReference type="NCBI Taxonomy" id="22663"/>
    <lineage>
        <taxon>Eukaryota</taxon>
        <taxon>Viridiplantae</taxon>
        <taxon>Streptophyta</taxon>
        <taxon>Embryophyta</taxon>
        <taxon>Tracheophyta</taxon>
        <taxon>Spermatophyta</taxon>
        <taxon>Magnoliopsida</taxon>
        <taxon>eudicotyledons</taxon>
        <taxon>Gunneridae</taxon>
        <taxon>Pentapetalae</taxon>
        <taxon>rosids</taxon>
        <taxon>malvids</taxon>
        <taxon>Myrtales</taxon>
        <taxon>Lythraceae</taxon>
        <taxon>Punica</taxon>
    </lineage>
</organism>
<accession>A0A2I0HFG4</accession>
<dbReference type="EMBL" id="PGOL01036530">
    <property type="protein sequence ID" value="PKI26127.1"/>
    <property type="molecule type" value="Genomic_DNA"/>
</dbReference>
<feature type="non-terminal residue" evidence="1">
    <location>
        <position position="54"/>
    </location>
</feature>
<dbReference type="Proteomes" id="UP000233551">
    <property type="component" value="Unassembled WGS sequence"/>
</dbReference>